<organism evidence="1">
    <name type="scientific">viral metagenome</name>
    <dbReference type="NCBI Taxonomy" id="1070528"/>
    <lineage>
        <taxon>unclassified sequences</taxon>
        <taxon>metagenomes</taxon>
        <taxon>organismal metagenomes</taxon>
    </lineage>
</organism>
<name>A0A6H1ZD13_9ZZZZ</name>
<dbReference type="EMBL" id="MT144590">
    <property type="protein sequence ID" value="QJH93641.1"/>
    <property type="molecule type" value="Genomic_DNA"/>
</dbReference>
<evidence type="ECO:0008006" key="3">
    <source>
        <dbReference type="Google" id="ProtNLM"/>
    </source>
</evidence>
<dbReference type="AlphaFoldDB" id="A0A6H1ZD13"/>
<evidence type="ECO:0000313" key="2">
    <source>
        <dbReference type="EMBL" id="QJH93641.1"/>
    </source>
</evidence>
<evidence type="ECO:0000313" key="1">
    <source>
        <dbReference type="EMBL" id="QJA45321.1"/>
    </source>
</evidence>
<dbReference type="EMBL" id="MT143988">
    <property type="protein sequence ID" value="QJA45321.1"/>
    <property type="molecule type" value="Genomic_DNA"/>
</dbReference>
<gene>
    <name evidence="1" type="ORF">TM448A00204_0066</name>
    <name evidence="2" type="ORF">TM448B00128_0016</name>
</gene>
<protein>
    <recommendedName>
        <fullName evidence="3">PD-(D/E)XK nuclease superfamily protein</fullName>
    </recommendedName>
</protein>
<proteinExistence type="predicted"/>
<sequence length="314" mass="37188">MKDIELKEGGPPDTFDNTLITNYLKCPRQEYWFLRGLDYVRTPSYFVWGRAWGATLNSWHHQENQGKSKEWRETMALLAGGKVWNSEPVEIFDSRPNDTWDNLVSTFKYYIEAYGETEPWQQIGDEVGFRFPIPHTLIFYGGSLDSYVEWKPYGTLEREDKSTGSYITPNYMAQWGSVSQITGYTWALQQIVEKPFGVLMNVSSKRPRKEPLLRFSRELQTRSEWRTAEFIRETVRIADLIRGEWDQWEWPKWGERNPYSCVGGPGLSPCLYKSLCLQEMPPWELEETYNFEEQFSWRKKKWSPWEREGEEDGN</sequence>
<accession>A0A6H1ZD13</accession>
<reference evidence="1" key="1">
    <citation type="submission" date="2020-03" db="EMBL/GenBank/DDBJ databases">
        <title>The deep terrestrial virosphere.</title>
        <authorList>
            <person name="Holmfeldt K."/>
            <person name="Nilsson E."/>
            <person name="Simone D."/>
            <person name="Lopez-Fernandez M."/>
            <person name="Wu X."/>
            <person name="de Brujin I."/>
            <person name="Lundin D."/>
            <person name="Andersson A."/>
            <person name="Bertilsson S."/>
            <person name="Dopson M."/>
        </authorList>
    </citation>
    <scope>NUCLEOTIDE SEQUENCE</scope>
    <source>
        <strain evidence="1">TM448A00204</strain>
        <strain evidence="2">TM448B00128</strain>
    </source>
</reference>